<feature type="compositionally biased region" description="Pro residues" evidence="1">
    <location>
        <begin position="1"/>
        <end position="10"/>
    </location>
</feature>
<feature type="compositionally biased region" description="Polar residues" evidence="1">
    <location>
        <begin position="169"/>
        <end position="181"/>
    </location>
</feature>
<sequence length="427" mass="45903">MRSRGGPPPTSEGVAASSPRHLLPAQMFPSSVPSLLRRHVDRDARISQADLTSVLPAVFQVWRSPTGAFYFPTHNSALRPEAPKFEPPSSLSAGAWCFTPPIIDLTSVLSPILEGDEWAEDADWQLGGKIARPVALPLGGSSLGSTTRAGSCTGAPASGRGPIVTFKCPSTTANPDINSLIKTAPRRTGSRGPRRGLPRKAPNTKESTAAPRRRKPVTDVKHIRSKDKRRRAPRRTRPMSARTRGDGHTAGLREHGTESMSQVSLSTRAASSRSDPPEEKGTVAPGGAAQLVLPRNYYEQLDDGSNDAVTPAPGLGTSPPASLEVRPTVSNAKHMKPAPFRGPSYSGYAWDRLLSETEEAEYLDGVCPDFVPRVPVSKSQRRSLRRRRVAARRPLNAKAKPFLPSASDRPGIPKVDESPSAALERMA</sequence>
<feature type="region of interest" description="Disordered" evidence="1">
    <location>
        <begin position="301"/>
        <end position="342"/>
    </location>
</feature>
<feature type="compositionally biased region" description="Basic residues" evidence="1">
    <location>
        <begin position="184"/>
        <end position="198"/>
    </location>
</feature>
<feature type="compositionally biased region" description="Polar residues" evidence="1">
    <location>
        <begin position="258"/>
        <end position="274"/>
    </location>
</feature>
<name>K0TDA0_THAOC</name>
<feature type="compositionally biased region" description="Basic and acidic residues" evidence="1">
    <location>
        <begin position="243"/>
        <end position="257"/>
    </location>
</feature>
<reference evidence="2 3" key="1">
    <citation type="journal article" date="2012" name="Genome Biol.">
        <title>Genome and low-iron response of an oceanic diatom adapted to chronic iron limitation.</title>
        <authorList>
            <person name="Lommer M."/>
            <person name="Specht M."/>
            <person name="Roy A.S."/>
            <person name="Kraemer L."/>
            <person name="Andreson R."/>
            <person name="Gutowska M.A."/>
            <person name="Wolf J."/>
            <person name="Bergner S.V."/>
            <person name="Schilhabel M.B."/>
            <person name="Klostermeier U.C."/>
            <person name="Beiko R.G."/>
            <person name="Rosenstiel P."/>
            <person name="Hippler M."/>
            <person name="Laroche J."/>
        </authorList>
    </citation>
    <scope>NUCLEOTIDE SEQUENCE [LARGE SCALE GENOMIC DNA]</scope>
    <source>
        <strain evidence="2 3">CCMP1005</strain>
    </source>
</reference>
<feature type="compositionally biased region" description="Basic residues" evidence="1">
    <location>
        <begin position="379"/>
        <end position="391"/>
    </location>
</feature>
<feature type="region of interest" description="Disordered" evidence="1">
    <location>
        <begin position="1"/>
        <end position="20"/>
    </location>
</feature>
<evidence type="ECO:0000313" key="3">
    <source>
        <dbReference type="Proteomes" id="UP000266841"/>
    </source>
</evidence>
<proteinExistence type="predicted"/>
<evidence type="ECO:0000313" key="2">
    <source>
        <dbReference type="EMBL" id="EJK71476.1"/>
    </source>
</evidence>
<dbReference type="Proteomes" id="UP000266841">
    <property type="component" value="Unassembled WGS sequence"/>
</dbReference>
<feature type="compositionally biased region" description="Basic residues" evidence="1">
    <location>
        <begin position="223"/>
        <end position="237"/>
    </location>
</feature>
<accession>K0TDA0</accession>
<dbReference type="EMBL" id="AGNL01007177">
    <property type="protein sequence ID" value="EJK71476.1"/>
    <property type="molecule type" value="Genomic_DNA"/>
</dbReference>
<feature type="non-terminal residue" evidence="2">
    <location>
        <position position="427"/>
    </location>
</feature>
<feature type="region of interest" description="Disordered" evidence="1">
    <location>
        <begin position="169"/>
        <end position="288"/>
    </location>
</feature>
<feature type="region of interest" description="Disordered" evidence="1">
    <location>
        <begin position="378"/>
        <end position="427"/>
    </location>
</feature>
<gene>
    <name evidence="2" type="ORF">THAOC_07076</name>
</gene>
<protein>
    <submittedName>
        <fullName evidence="2">Uncharacterized protein</fullName>
    </submittedName>
</protein>
<comment type="caution">
    <text evidence="2">The sequence shown here is derived from an EMBL/GenBank/DDBJ whole genome shotgun (WGS) entry which is preliminary data.</text>
</comment>
<keyword evidence="3" id="KW-1185">Reference proteome</keyword>
<organism evidence="2 3">
    <name type="scientific">Thalassiosira oceanica</name>
    <name type="common">Marine diatom</name>
    <dbReference type="NCBI Taxonomy" id="159749"/>
    <lineage>
        <taxon>Eukaryota</taxon>
        <taxon>Sar</taxon>
        <taxon>Stramenopiles</taxon>
        <taxon>Ochrophyta</taxon>
        <taxon>Bacillariophyta</taxon>
        <taxon>Coscinodiscophyceae</taxon>
        <taxon>Thalassiosirophycidae</taxon>
        <taxon>Thalassiosirales</taxon>
        <taxon>Thalassiosiraceae</taxon>
        <taxon>Thalassiosira</taxon>
    </lineage>
</organism>
<evidence type="ECO:0000256" key="1">
    <source>
        <dbReference type="SAM" id="MobiDB-lite"/>
    </source>
</evidence>
<dbReference type="AlphaFoldDB" id="K0TDA0"/>